<protein>
    <recommendedName>
        <fullName evidence="3">TPR repeat-containing protein</fullName>
    </recommendedName>
</protein>
<dbReference type="RefSeq" id="WP_125552184.1">
    <property type="nucleotide sequence ID" value="NZ_JBHSSL010000052.1"/>
</dbReference>
<organism evidence="1 2">
    <name type="scientific">Loigolactobacillus jiayinensis</name>
    <dbReference type="NCBI Taxonomy" id="2486016"/>
    <lineage>
        <taxon>Bacteria</taxon>
        <taxon>Bacillati</taxon>
        <taxon>Bacillota</taxon>
        <taxon>Bacilli</taxon>
        <taxon>Lactobacillales</taxon>
        <taxon>Lactobacillaceae</taxon>
        <taxon>Loigolactobacillus</taxon>
    </lineage>
</organism>
<accession>A0ABW1RGX7</accession>
<sequence length="316" mass="35360">MGEKIPFPQNFARFVELGQQASQQQQWPQAIEHLQAAYALAQTFAVNVLLVTALIADEQYQQAATLAQEKVDDYLAAPTECALYLTVLRQTHNFIGGRKICQAQPVVQAATFWSQELVAIEQAEKSYRQQASQQIATLAKALYQLSAVPIYEQLNLVKQAQHLPLTEFIRASRRLLTDRYVHPLLRANFLDELRQLGVTTAVDYLWLDDTIKAVEPADLGAITAASSLQKLQDQLLTVLAADPVLSQTITGELALQAAYLYPFADQVIVQPKIWAAVYQATYTGKKINLTAFSAAEVAIVQQWQKRFNQLTQRLSE</sequence>
<dbReference type="EMBL" id="JBHSSL010000052">
    <property type="protein sequence ID" value="MFC6170752.1"/>
    <property type="molecule type" value="Genomic_DNA"/>
</dbReference>
<reference evidence="2" key="1">
    <citation type="journal article" date="2019" name="Int. J. Syst. Evol. Microbiol.">
        <title>The Global Catalogue of Microorganisms (GCM) 10K type strain sequencing project: providing services to taxonomists for standard genome sequencing and annotation.</title>
        <authorList>
            <consortium name="The Broad Institute Genomics Platform"/>
            <consortium name="The Broad Institute Genome Sequencing Center for Infectious Disease"/>
            <person name="Wu L."/>
            <person name="Ma J."/>
        </authorList>
    </citation>
    <scope>NUCLEOTIDE SEQUENCE [LARGE SCALE GENOMIC DNA]</scope>
    <source>
        <strain evidence="2">CCM 8904</strain>
    </source>
</reference>
<gene>
    <name evidence="1" type="ORF">ACFQGP_09205</name>
</gene>
<evidence type="ECO:0000313" key="1">
    <source>
        <dbReference type="EMBL" id="MFC6170752.1"/>
    </source>
</evidence>
<name>A0ABW1RGX7_9LACO</name>
<evidence type="ECO:0000313" key="2">
    <source>
        <dbReference type="Proteomes" id="UP001596289"/>
    </source>
</evidence>
<evidence type="ECO:0008006" key="3">
    <source>
        <dbReference type="Google" id="ProtNLM"/>
    </source>
</evidence>
<comment type="caution">
    <text evidence="1">The sequence shown here is derived from an EMBL/GenBank/DDBJ whole genome shotgun (WGS) entry which is preliminary data.</text>
</comment>
<proteinExistence type="predicted"/>
<dbReference type="Proteomes" id="UP001596289">
    <property type="component" value="Unassembled WGS sequence"/>
</dbReference>
<keyword evidence="2" id="KW-1185">Reference proteome</keyword>